<feature type="compositionally biased region" description="Polar residues" evidence="1">
    <location>
        <begin position="620"/>
        <end position="641"/>
    </location>
</feature>
<dbReference type="SMART" id="SM00225">
    <property type="entry name" value="BTB"/>
    <property type="match status" value="1"/>
</dbReference>
<gene>
    <name evidence="3" type="ORF">AKAME5_001872600</name>
</gene>
<feature type="domain" description="BTB" evidence="2">
    <location>
        <begin position="67"/>
        <end position="136"/>
    </location>
</feature>
<feature type="region of interest" description="Disordered" evidence="1">
    <location>
        <begin position="753"/>
        <end position="804"/>
    </location>
</feature>
<feature type="region of interest" description="Disordered" evidence="1">
    <location>
        <begin position="1082"/>
        <end position="1135"/>
    </location>
</feature>
<proteinExistence type="predicted"/>
<reference evidence="3" key="1">
    <citation type="submission" date="2022-08" db="EMBL/GenBank/DDBJ databases">
        <title>Genome sequencing of akame (Lates japonicus).</title>
        <authorList>
            <person name="Hashiguchi Y."/>
            <person name="Takahashi H."/>
        </authorList>
    </citation>
    <scope>NUCLEOTIDE SEQUENCE</scope>
    <source>
        <strain evidence="3">Kochi</strain>
    </source>
</reference>
<feature type="region of interest" description="Disordered" evidence="1">
    <location>
        <begin position="566"/>
        <end position="585"/>
    </location>
</feature>
<dbReference type="SUPFAM" id="SSF54695">
    <property type="entry name" value="POZ domain"/>
    <property type="match status" value="1"/>
</dbReference>
<dbReference type="InterPro" id="IPR011333">
    <property type="entry name" value="SKP1/BTB/POZ_sf"/>
</dbReference>
<keyword evidence="4" id="KW-1185">Reference proteome</keyword>
<dbReference type="GO" id="GO:0032968">
    <property type="term" value="P:positive regulation of transcription elongation by RNA polymerase II"/>
    <property type="evidence" value="ECO:0007669"/>
    <property type="project" value="InterPro"/>
</dbReference>
<sequence length="1267" mass="137249">MTGLHLLTLGALADRCTVSCLLVVSRDANLQGSSSKVDGEMWCYQKPGFEALLLTELQKQQQCSQFCDTLLKADGVSVPAHSCVLSAISPYVSSALNSSPAPPAGQSRLLEFRALGACTLLHVVRLLYSGEMAGEGEKEKQEAVSAAAKLGIHGLVEVTKRDRKSRNEEGGGQRTEVGVQTEPLMLEENEGRRGSRWRREVRDGSSCLWRETLSGGERDMRTQTEELLVNRAPPTHSAASCETTDMAALQGLAQTHIPISLVYPPEENQTPQHSSAPAASIQAGHTSVAVVAPPYTSVPMSFLPFSNQTTLCAADPQSWWTGPQGVAGDTTEGEEWEDERLEQFQGNIPGFINYFLNPNKENGPRRGRPGQRHGAGVGGARRARSGERRARRPRARTGGRGRGGLTQTVDVQEVGVSRLQKVFLQRWGMRTSRTGQGGGAAGRKLYLKTRELLTPAKSQRVRRRGKVWEISQSGDLLLHNEGGGGRGGGGGNTQRGRRSTTQQSKQDSLPAGWAQCARAKSSTSVSFSSSPMQFYNVHTLSSSSLQPSPSPILLSPAASYVPPASSLLHTTSLPPPAPPPHEDQPEHIDRLLEEVMMGLDILPNNNNNSQPPLPASSSSCTNASPGNNLAKNKQQGCTTGPQEAAPGFHGSTQVVAVARGTGGSTSENGETPVLQQQGEGELNVMLDHFLQSFEQHVDNCSARDEEEVDGESSTEASKLYTVLNKYRKPTTRTKTPHVQNTHIPCPVIHSQTAELQQSDKAETPASRSNPHKASARSATPTKNAEGAPETVGAQAKRQKRRRKKQYLLSLEKKKVWVKKPVSTSDAKSKILQDRGDKQLQWRPVVELERSGPLPVRVTLQEHSSQSLGVKNPVKAKCSSSSVKHSSGSLSEKSQLVLCGRKIYPIRSRFKEANIMDSMPFLKEPFVRKQPDTAGQPNRGRGRSKKNGQLLSLSNDGSLTPPNQQQPAESSGSNKQEKSQERHEEELTVQPQEEAEEPTRRGRKRGAESEEETSVDATVAKRVCFEKMSETCVPSCQSVDFVSEQATIETEDGIDVETVSLTSVGDRDQEVKPVSREIKLRETEESLTGEEVEGSGEEIIDVDGDTDDCREQAENTSLSAKEASARSTGSWEDDDIDVIGGSSPAPDLVIINWTESSEGEEDEADEDVDVVGEKMDYASSVVFATMSEARSAALMRESTAGEVSFVVVRFSPLPPRLCLAPAAEENALLIAQLSGGVDSEEGGWGGWFGAAQIERKERIGERKKEKGG</sequence>
<evidence type="ECO:0000259" key="2">
    <source>
        <dbReference type="PROSITE" id="PS50097"/>
    </source>
</evidence>
<organism evidence="3 4">
    <name type="scientific">Lates japonicus</name>
    <name type="common">Japanese lates</name>
    <dbReference type="NCBI Taxonomy" id="270547"/>
    <lineage>
        <taxon>Eukaryota</taxon>
        <taxon>Metazoa</taxon>
        <taxon>Chordata</taxon>
        <taxon>Craniata</taxon>
        <taxon>Vertebrata</taxon>
        <taxon>Euteleostomi</taxon>
        <taxon>Actinopterygii</taxon>
        <taxon>Neopterygii</taxon>
        <taxon>Teleostei</taxon>
        <taxon>Neoteleostei</taxon>
        <taxon>Acanthomorphata</taxon>
        <taxon>Carangaria</taxon>
        <taxon>Carangaria incertae sedis</taxon>
        <taxon>Centropomidae</taxon>
        <taxon>Lates</taxon>
    </lineage>
</organism>
<feature type="compositionally biased region" description="Polar residues" evidence="1">
    <location>
        <begin position="946"/>
        <end position="973"/>
    </location>
</feature>
<dbReference type="PANTHER" id="PTHR47639:SF1">
    <property type="entry name" value="BTB_POZ DOMAIN-CONTAINING PROTEIN 18"/>
    <property type="match status" value="1"/>
</dbReference>
<dbReference type="Pfam" id="PF00651">
    <property type="entry name" value="BTB"/>
    <property type="match status" value="1"/>
</dbReference>
<feature type="region of interest" description="Disordered" evidence="1">
    <location>
        <begin position="601"/>
        <end position="648"/>
    </location>
</feature>
<protein>
    <submittedName>
        <fullName evidence="3">BTB/POZ domain-containing protein 18</fullName>
    </submittedName>
</protein>
<dbReference type="AlphaFoldDB" id="A0AAD3N7L1"/>
<feature type="compositionally biased region" description="Gly residues" evidence="1">
    <location>
        <begin position="481"/>
        <end position="493"/>
    </location>
</feature>
<dbReference type="InterPro" id="IPR042915">
    <property type="entry name" value="BTBD18"/>
</dbReference>
<comment type="caution">
    <text evidence="3">The sequence shown here is derived from an EMBL/GenBank/DDBJ whole genome shotgun (WGS) entry which is preliminary data.</text>
</comment>
<dbReference type="Proteomes" id="UP001279410">
    <property type="component" value="Unassembled WGS sequence"/>
</dbReference>
<name>A0AAD3N7L1_LATJO</name>
<evidence type="ECO:0000313" key="3">
    <source>
        <dbReference type="EMBL" id="GLD67375.1"/>
    </source>
</evidence>
<accession>A0AAD3N7L1</accession>
<evidence type="ECO:0000313" key="4">
    <source>
        <dbReference type="Proteomes" id="UP001279410"/>
    </source>
</evidence>
<feature type="region of interest" description="Disordered" evidence="1">
    <location>
        <begin position="862"/>
        <end position="890"/>
    </location>
</feature>
<feature type="compositionally biased region" description="Basic and acidic residues" evidence="1">
    <location>
        <begin position="974"/>
        <end position="985"/>
    </location>
</feature>
<feature type="region of interest" description="Disordered" evidence="1">
    <location>
        <begin position="159"/>
        <end position="194"/>
    </location>
</feature>
<feature type="compositionally biased region" description="Polar residues" evidence="1">
    <location>
        <begin position="1113"/>
        <end position="1129"/>
    </location>
</feature>
<evidence type="ECO:0000256" key="1">
    <source>
        <dbReference type="SAM" id="MobiDB-lite"/>
    </source>
</evidence>
<dbReference type="EMBL" id="BRZM01000109">
    <property type="protein sequence ID" value="GLD67375.1"/>
    <property type="molecule type" value="Genomic_DNA"/>
</dbReference>
<feature type="region of interest" description="Disordered" evidence="1">
    <location>
        <begin position="923"/>
        <end position="1018"/>
    </location>
</feature>
<dbReference type="PROSITE" id="PS50097">
    <property type="entry name" value="BTB"/>
    <property type="match status" value="1"/>
</dbReference>
<dbReference type="InterPro" id="IPR000210">
    <property type="entry name" value="BTB/POZ_dom"/>
</dbReference>
<feature type="compositionally biased region" description="Basic and acidic residues" evidence="1">
    <location>
        <begin position="996"/>
        <end position="1007"/>
    </location>
</feature>
<feature type="region of interest" description="Disordered" evidence="1">
    <location>
        <begin position="476"/>
        <end position="514"/>
    </location>
</feature>
<feature type="compositionally biased region" description="Low complexity" evidence="1">
    <location>
        <begin position="874"/>
        <end position="890"/>
    </location>
</feature>
<dbReference type="PANTHER" id="PTHR47639">
    <property type="entry name" value="BTB/POZ DOMAIN-CONTAINING PROTEIN 18"/>
    <property type="match status" value="1"/>
</dbReference>
<feature type="compositionally biased region" description="Basic residues" evidence="1">
    <location>
        <begin position="389"/>
        <end position="399"/>
    </location>
</feature>
<feature type="compositionally biased region" description="Acidic residues" evidence="1">
    <location>
        <begin position="1084"/>
        <end position="1105"/>
    </location>
</feature>
<feature type="compositionally biased region" description="Low complexity" evidence="1">
    <location>
        <begin position="603"/>
        <end position="619"/>
    </location>
</feature>
<feature type="region of interest" description="Disordered" evidence="1">
    <location>
        <begin position="359"/>
        <end position="405"/>
    </location>
</feature>
<dbReference type="Gene3D" id="3.30.710.10">
    <property type="entry name" value="Potassium Channel Kv1.1, Chain A"/>
    <property type="match status" value="1"/>
</dbReference>